<name>A0AAE8KAA3_STRSA</name>
<dbReference type="RefSeq" id="WP_125435275.1">
    <property type="nucleotide sequence ID" value="NZ_CAXTGR010000001.1"/>
</dbReference>
<sequence length="96" mass="11160">MRRKSRIVLWLLLGGIFSIITLTGCRTLNPSVPENRTEEEYVLENSFKPFFDFLAAEKKDLSTVQEYSSYLLEQENPSSTLQHHKIDLERKGNVLE</sequence>
<reference evidence="1 2" key="1">
    <citation type="submission" date="2018-11" db="EMBL/GenBank/DDBJ databases">
        <title>Species Designations Belie Phenotypic and Genotypic Heterogeneity in Oral Streptococci.</title>
        <authorList>
            <person name="Velsko I."/>
        </authorList>
    </citation>
    <scope>NUCLEOTIDE SEQUENCE [LARGE SCALE GENOMIC DNA]</scope>
    <source>
        <strain evidence="1 2">KLC04</strain>
    </source>
</reference>
<evidence type="ECO:0000313" key="1">
    <source>
        <dbReference type="EMBL" id="RSI09587.1"/>
    </source>
</evidence>
<gene>
    <name evidence="1" type="ORF">D8888_01510</name>
</gene>
<organism evidence="1 2">
    <name type="scientific">Streptococcus sanguinis</name>
    <dbReference type="NCBI Taxonomy" id="1305"/>
    <lineage>
        <taxon>Bacteria</taxon>
        <taxon>Bacillati</taxon>
        <taxon>Bacillota</taxon>
        <taxon>Bacilli</taxon>
        <taxon>Lactobacillales</taxon>
        <taxon>Streptococcaceae</taxon>
        <taxon>Streptococcus</taxon>
    </lineage>
</organism>
<dbReference type="EMBL" id="RJMK01000001">
    <property type="protein sequence ID" value="RSI09587.1"/>
    <property type="molecule type" value="Genomic_DNA"/>
</dbReference>
<dbReference type="AlphaFoldDB" id="A0AAE8KAA3"/>
<accession>A0AAE8KAA3</accession>
<comment type="caution">
    <text evidence="1">The sequence shown here is derived from an EMBL/GenBank/DDBJ whole genome shotgun (WGS) entry which is preliminary data.</text>
</comment>
<evidence type="ECO:0000313" key="2">
    <source>
        <dbReference type="Proteomes" id="UP000272846"/>
    </source>
</evidence>
<dbReference type="PROSITE" id="PS51257">
    <property type="entry name" value="PROKAR_LIPOPROTEIN"/>
    <property type="match status" value="1"/>
</dbReference>
<protein>
    <submittedName>
        <fullName evidence="1">Uncharacterized protein</fullName>
    </submittedName>
</protein>
<dbReference type="Proteomes" id="UP000272846">
    <property type="component" value="Unassembled WGS sequence"/>
</dbReference>
<proteinExistence type="predicted"/>